<protein>
    <recommendedName>
        <fullName evidence="3">Dockerin domain-containing protein</fullName>
    </recommendedName>
</protein>
<comment type="caution">
    <text evidence="2">The sequence shown here is derived from an EMBL/GenBank/DDBJ whole genome shotgun (WGS) entry which is preliminary data.</text>
</comment>
<proteinExistence type="predicted"/>
<evidence type="ECO:0008006" key="3">
    <source>
        <dbReference type="Google" id="ProtNLM"/>
    </source>
</evidence>
<dbReference type="SUPFAM" id="SSF101898">
    <property type="entry name" value="NHL repeat"/>
    <property type="match status" value="1"/>
</dbReference>
<dbReference type="PROSITE" id="PS51125">
    <property type="entry name" value="NHL"/>
    <property type="match status" value="6"/>
</dbReference>
<dbReference type="PANTHER" id="PTHR24104">
    <property type="entry name" value="E3 UBIQUITIN-PROTEIN LIGASE NHLRC1-RELATED"/>
    <property type="match status" value="1"/>
</dbReference>
<sequence length="771" mass="78070">MHHPRSHLIGLFIVGALLAALAGRGGEHAVAVATQPGVIEAVRIDADINTPGVQTCLGNISQGSSITVDIILDAVDPADGTLDFGGGGNAGITFDDSRLDFVSASGVGPLSGVFPLGGSIEPVDATFSRLGGFTFFVFPGDKPEFSGVQQWYRVNLTASAAGVATVEPTNVSGYDDSRDIVINMGSSAINAFDPSDENSDGFIINSLEGAQLAIGEPCAGGGGAAADTVADLVFGQAGSFASGSCNLGGLSPDSSCSPSDVAVGADGNVYVTDFDNNRVLGYDDPPNTDSVADRVFGQGGSFTSSSCNLGGVSASSLCGPSGVAVDAEGNLYVADQRNRRVLVYQSPLTTDTVADLVLGQGGSFTSRTCNLGGVSASSLCNPWDVAVDGADNLYVADQGNSRVLEYDSPLATDTVADRVIGQGGSFTSAACNLSGLAAESLCFPRGLTSDGDGNVYVADYDNSRVLEYDSPLTSDAVADQVFGQGGSFTSDVCDLGGVTDSSLCFPSGVGVDGNGNLYVADESNHRVLEYDAPLATDTVADQVFGQGDSFTSSSCNVGGLSASSLCGPSGLALDSTGNLYIADHNNHRVLEFDIPADLDGDGVPDDTDNCPAVPNGPNEAGISGVGNQTNSDTALGTAGATINGVLLPGDAEGDACDDDDDNDSFSGSTMLTQDPGAAATSCPDGDLPLWADCVESYLGTETGDNCPGSPGPGGDAWPPDIDQNGIVSGGDPFAIFPFWLTASARHDLNADGIVSGGDIFSIFPLWLFACT</sequence>
<dbReference type="InterPro" id="IPR050952">
    <property type="entry name" value="TRIM-NHL_E3_ligases"/>
</dbReference>
<dbReference type="InterPro" id="IPR003367">
    <property type="entry name" value="Thrombospondin_3-like_rpt"/>
</dbReference>
<dbReference type="Gene3D" id="2.40.10.500">
    <property type="match status" value="2"/>
</dbReference>
<keyword evidence="1" id="KW-0677">Repeat</keyword>
<dbReference type="Pfam" id="PF02412">
    <property type="entry name" value="TSP_3"/>
    <property type="match status" value="1"/>
</dbReference>
<organism evidence="2">
    <name type="scientific">marine sediment metagenome</name>
    <dbReference type="NCBI Taxonomy" id="412755"/>
    <lineage>
        <taxon>unclassified sequences</taxon>
        <taxon>metagenomes</taxon>
        <taxon>ecological metagenomes</taxon>
    </lineage>
</organism>
<dbReference type="GO" id="GO:0007155">
    <property type="term" value="P:cell adhesion"/>
    <property type="evidence" value="ECO:0007669"/>
    <property type="project" value="InterPro"/>
</dbReference>
<dbReference type="InterPro" id="IPR001258">
    <property type="entry name" value="NHL_repeat"/>
</dbReference>
<accession>A0A0F9G817</accession>
<name>A0A0F9G817_9ZZZZ</name>
<dbReference type="EMBL" id="LAZR01018774">
    <property type="protein sequence ID" value="KKL95064.1"/>
    <property type="molecule type" value="Genomic_DNA"/>
</dbReference>
<gene>
    <name evidence="2" type="ORF">LCGC14_1858370</name>
</gene>
<dbReference type="GO" id="GO:0005509">
    <property type="term" value="F:calcium ion binding"/>
    <property type="evidence" value="ECO:0007669"/>
    <property type="project" value="InterPro"/>
</dbReference>
<dbReference type="PANTHER" id="PTHR24104:SF25">
    <property type="entry name" value="PROTEIN LIN-41"/>
    <property type="match status" value="1"/>
</dbReference>
<dbReference type="InterPro" id="IPR011042">
    <property type="entry name" value="6-blade_b-propeller_TolB-like"/>
</dbReference>
<dbReference type="Gene3D" id="2.120.10.30">
    <property type="entry name" value="TolB, C-terminal domain"/>
    <property type="match status" value="1"/>
</dbReference>
<dbReference type="Pfam" id="PF01436">
    <property type="entry name" value="NHL"/>
    <property type="match status" value="6"/>
</dbReference>
<evidence type="ECO:0000256" key="1">
    <source>
        <dbReference type="ARBA" id="ARBA00022737"/>
    </source>
</evidence>
<dbReference type="AlphaFoldDB" id="A0A0F9G817"/>
<dbReference type="CDD" id="cd05819">
    <property type="entry name" value="NHL"/>
    <property type="match status" value="1"/>
</dbReference>
<evidence type="ECO:0000313" key="2">
    <source>
        <dbReference type="EMBL" id="KKL95064.1"/>
    </source>
</evidence>
<dbReference type="GO" id="GO:0008270">
    <property type="term" value="F:zinc ion binding"/>
    <property type="evidence" value="ECO:0007669"/>
    <property type="project" value="UniProtKB-KW"/>
</dbReference>
<reference evidence="2" key="1">
    <citation type="journal article" date="2015" name="Nature">
        <title>Complex archaea that bridge the gap between prokaryotes and eukaryotes.</title>
        <authorList>
            <person name="Spang A."/>
            <person name="Saw J.H."/>
            <person name="Jorgensen S.L."/>
            <person name="Zaremba-Niedzwiedzka K."/>
            <person name="Martijn J."/>
            <person name="Lind A.E."/>
            <person name="van Eijk R."/>
            <person name="Schleper C."/>
            <person name="Guy L."/>
            <person name="Ettema T.J."/>
        </authorList>
    </citation>
    <scope>NUCLEOTIDE SEQUENCE</scope>
</reference>